<evidence type="ECO:0000313" key="3">
    <source>
        <dbReference type="Proteomes" id="UP000199334"/>
    </source>
</evidence>
<dbReference type="Proteomes" id="UP000199334">
    <property type="component" value="Unassembled WGS sequence"/>
</dbReference>
<keyword evidence="2" id="KW-0808">Transferase</keyword>
<organism evidence="2 3">
    <name type="scientific">Tenuibacillus multivorans</name>
    <dbReference type="NCBI Taxonomy" id="237069"/>
    <lineage>
        <taxon>Bacteria</taxon>
        <taxon>Bacillati</taxon>
        <taxon>Bacillota</taxon>
        <taxon>Bacilli</taxon>
        <taxon>Bacillales</taxon>
        <taxon>Bacillaceae</taxon>
        <taxon>Tenuibacillus</taxon>
    </lineage>
</organism>
<dbReference type="PANTHER" id="PTHR43861">
    <property type="entry name" value="TRANS-ACONITATE 2-METHYLTRANSFERASE-RELATED"/>
    <property type="match status" value="1"/>
</dbReference>
<dbReference type="SUPFAM" id="SSF53335">
    <property type="entry name" value="S-adenosyl-L-methionine-dependent methyltransferases"/>
    <property type="match status" value="1"/>
</dbReference>
<keyword evidence="3" id="KW-1185">Reference proteome</keyword>
<evidence type="ECO:0000313" key="2">
    <source>
        <dbReference type="EMBL" id="SDN39392.1"/>
    </source>
</evidence>
<protein>
    <submittedName>
        <fullName evidence="2">Methyltransferase domain-containing protein</fullName>
    </submittedName>
</protein>
<evidence type="ECO:0000259" key="1">
    <source>
        <dbReference type="Pfam" id="PF08241"/>
    </source>
</evidence>
<dbReference type="CDD" id="cd02440">
    <property type="entry name" value="AdoMet_MTases"/>
    <property type="match status" value="1"/>
</dbReference>
<gene>
    <name evidence="2" type="ORF">SAMN05216498_2173</name>
</gene>
<dbReference type="GO" id="GO:0032259">
    <property type="term" value="P:methylation"/>
    <property type="evidence" value="ECO:0007669"/>
    <property type="project" value="UniProtKB-KW"/>
</dbReference>
<dbReference type="Pfam" id="PF08241">
    <property type="entry name" value="Methyltransf_11"/>
    <property type="match status" value="1"/>
</dbReference>
<dbReference type="GO" id="GO:0008757">
    <property type="term" value="F:S-adenosylmethionine-dependent methyltransferase activity"/>
    <property type="evidence" value="ECO:0007669"/>
    <property type="project" value="InterPro"/>
</dbReference>
<dbReference type="STRING" id="237069.SAMN05216498_2173"/>
<sequence length="195" mass="23225">MQLSPQIYHSLVRPRWFTQKYIHNQINKHCNLKNKYVLDFGAGTGKNCELSTPDFYLGLDPDEKRINFAKKKYHQYQFNILNNHTLPIQDQSIDVILIIAVLHHIPQDMILGYLKEFRRILKNHDSEIIILEPCLLNKKCLKNWFMRTFDKGDYLQNEQSYLNMFKGAGFQTTKISQFPKFMFYNELLFKAKLSK</sequence>
<proteinExistence type="predicted"/>
<accession>A0A1H0B135</accession>
<dbReference type="RefSeq" id="WP_093856613.1">
    <property type="nucleotide sequence ID" value="NZ_BJVZ01000013.1"/>
</dbReference>
<name>A0A1H0B135_9BACI</name>
<dbReference type="AlphaFoldDB" id="A0A1H0B135"/>
<dbReference type="InterPro" id="IPR029063">
    <property type="entry name" value="SAM-dependent_MTases_sf"/>
</dbReference>
<reference evidence="2 3" key="1">
    <citation type="submission" date="2016-10" db="EMBL/GenBank/DDBJ databases">
        <authorList>
            <person name="de Groot N.N."/>
        </authorList>
    </citation>
    <scope>NUCLEOTIDE SEQUENCE [LARGE SCALE GENOMIC DNA]</scope>
    <source>
        <strain evidence="2 3">CGMCC 1.3442</strain>
    </source>
</reference>
<dbReference type="InterPro" id="IPR013216">
    <property type="entry name" value="Methyltransf_11"/>
</dbReference>
<dbReference type="OrthoDB" id="9772751at2"/>
<feature type="domain" description="Methyltransferase type 11" evidence="1">
    <location>
        <begin position="38"/>
        <end position="123"/>
    </location>
</feature>
<dbReference type="EMBL" id="FNIG01000004">
    <property type="protein sequence ID" value="SDN39392.1"/>
    <property type="molecule type" value="Genomic_DNA"/>
</dbReference>
<keyword evidence="2" id="KW-0489">Methyltransferase</keyword>
<dbReference type="Gene3D" id="3.40.50.150">
    <property type="entry name" value="Vaccinia Virus protein VP39"/>
    <property type="match status" value="1"/>
</dbReference>